<evidence type="ECO:0000256" key="2">
    <source>
        <dbReference type="ARBA" id="ARBA00023002"/>
    </source>
</evidence>
<dbReference type="PRINTS" id="PR00081">
    <property type="entry name" value="GDHRDH"/>
</dbReference>
<evidence type="ECO:0000256" key="3">
    <source>
        <dbReference type="RuleBase" id="RU000363"/>
    </source>
</evidence>
<dbReference type="PRINTS" id="PR00080">
    <property type="entry name" value="SDRFAMILY"/>
</dbReference>
<dbReference type="RefSeq" id="WP_184330376.1">
    <property type="nucleotide sequence ID" value="NZ_JACHHZ010000002.1"/>
</dbReference>
<keyword evidence="5" id="KW-1185">Reference proteome</keyword>
<evidence type="ECO:0000256" key="1">
    <source>
        <dbReference type="ARBA" id="ARBA00006484"/>
    </source>
</evidence>
<evidence type="ECO:0000313" key="5">
    <source>
        <dbReference type="Proteomes" id="UP000588068"/>
    </source>
</evidence>
<dbReference type="Proteomes" id="UP000588068">
    <property type="component" value="Unassembled WGS sequence"/>
</dbReference>
<accession>A0A841HK23</accession>
<comment type="caution">
    <text evidence="4">The sequence shown here is derived from an EMBL/GenBank/DDBJ whole genome shotgun (WGS) entry which is preliminary data.</text>
</comment>
<dbReference type="Pfam" id="PF00106">
    <property type="entry name" value="adh_short"/>
    <property type="match status" value="1"/>
</dbReference>
<dbReference type="InterPro" id="IPR002347">
    <property type="entry name" value="SDR_fam"/>
</dbReference>
<keyword evidence="2" id="KW-0560">Oxidoreductase</keyword>
<dbReference type="SUPFAM" id="SSF51735">
    <property type="entry name" value="NAD(P)-binding Rossmann-fold domains"/>
    <property type="match status" value="1"/>
</dbReference>
<proteinExistence type="inferred from homology"/>
<evidence type="ECO:0000313" key="4">
    <source>
        <dbReference type="EMBL" id="MBB6092588.1"/>
    </source>
</evidence>
<dbReference type="GO" id="GO:0016020">
    <property type="term" value="C:membrane"/>
    <property type="evidence" value="ECO:0007669"/>
    <property type="project" value="TreeGrafter"/>
</dbReference>
<dbReference type="PANTHER" id="PTHR44196">
    <property type="entry name" value="DEHYDROGENASE/REDUCTASE SDR FAMILY MEMBER 7B"/>
    <property type="match status" value="1"/>
</dbReference>
<dbReference type="PROSITE" id="PS00061">
    <property type="entry name" value="ADH_SHORT"/>
    <property type="match status" value="1"/>
</dbReference>
<name>A0A841HK23_9GAMM</name>
<organism evidence="4 5">
    <name type="scientific">Povalibacter uvarum</name>
    <dbReference type="NCBI Taxonomy" id="732238"/>
    <lineage>
        <taxon>Bacteria</taxon>
        <taxon>Pseudomonadati</taxon>
        <taxon>Pseudomonadota</taxon>
        <taxon>Gammaproteobacteria</taxon>
        <taxon>Steroidobacterales</taxon>
        <taxon>Steroidobacteraceae</taxon>
        <taxon>Povalibacter</taxon>
    </lineage>
</organism>
<reference evidence="4 5" key="1">
    <citation type="submission" date="2020-08" db="EMBL/GenBank/DDBJ databases">
        <title>Genomic Encyclopedia of Type Strains, Phase IV (KMG-IV): sequencing the most valuable type-strain genomes for metagenomic binning, comparative biology and taxonomic classification.</title>
        <authorList>
            <person name="Goeker M."/>
        </authorList>
    </citation>
    <scope>NUCLEOTIDE SEQUENCE [LARGE SCALE GENOMIC DNA]</scope>
    <source>
        <strain evidence="4 5">DSM 26723</strain>
    </source>
</reference>
<dbReference type="PANTHER" id="PTHR44196:SF1">
    <property type="entry name" value="DEHYDROGENASE_REDUCTASE SDR FAMILY MEMBER 7B"/>
    <property type="match status" value="1"/>
</dbReference>
<protein>
    <submittedName>
        <fullName evidence="4">Short-subunit dehydrogenase</fullName>
    </submittedName>
</protein>
<comment type="similarity">
    <text evidence="1 3">Belongs to the short-chain dehydrogenases/reductases (SDR) family.</text>
</comment>
<dbReference type="InterPro" id="IPR020904">
    <property type="entry name" value="Sc_DH/Rdtase_CS"/>
</dbReference>
<gene>
    <name evidence="4" type="ORF">HNQ60_001466</name>
</gene>
<dbReference type="EMBL" id="JACHHZ010000002">
    <property type="protein sequence ID" value="MBB6092588.1"/>
    <property type="molecule type" value="Genomic_DNA"/>
</dbReference>
<dbReference type="GO" id="GO:0016491">
    <property type="term" value="F:oxidoreductase activity"/>
    <property type="evidence" value="ECO:0007669"/>
    <property type="project" value="UniProtKB-KW"/>
</dbReference>
<dbReference type="Gene3D" id="3.40.50.720">
    <property type="entry name" value="NAD(P)-binding Rossmann-like Domain"/>
    <property type="match status" value="1"/>
</dbReference>
<dbReference type="AlphaFoldDB" id="A0A841HK23"/>
<dbReference type="InterPro" id="IPR036291">
    <property type="entry name" value="NAD(P)-bd_dom_sf"/>
</dbReference>
<dbReference type="CDD" id="cd05233">
    <property type="entry name" value="SDR_c"/>
    <property type="match status" value="1"/>
</dbReference>
<sequence>MTSQFPRLASRFPRKRAFITGAGSGLGLAMAEALAKDGWSLGLFDFNLSRLATVEEQLSSAGVSVVAYPGDVTHADELTVAVNTFATGRDGLDLMINNAGVACAGTLMETTLDNWQWIISINMMGVVHGCRAAIPHLQRNGSGLLINVASAAAFASAPGMVSYNATKAAVLSISESLCNELRPSGTQVSVVMPTYFKSGLLDSFRGSAEARSLAEQVMDQSGYTSVDVARDVLTLAGAGETYIVLPASARALWRFKRWMPRTFLKSIIAMRERMRRQ</sequence>